<dbReference type="PANTHER" id="PTHR23028">
    <property type="entry name" value="ACETYLTRANSFERASE"/>
    <property type="match status" value="1"/>
</dbReference>
<feature type="transmembrane region" description="Helical" evidence="1">
    <location>
        <begin position="80"/>
        <end position="103"/>
    </location>
</feature>
<feature type="transmembrane region" description="Helical" evidence="1">
    <location>
        <begin position="277"/>
        <end position="297"/>
    </location>
</feature>
<dbReference type="EC" id="2.3.-.-" evidence="3"/>
<sequence length="371" mass="40335">MPQNLKPLTAMRFFAAMWVVAFHFTPSLGLGMPALIAKGYLGVELFFVLSGFILSHVYMQSFGERRFRYPDFLWARLARIYPVHLATLAGLGLVVAAAAIAGVDAGDKVLAWSSLPAHLTLTQAWGLGLAGGWNHPSWSISAEWFAYLTFPVFAFVIWPLRTRPWVAIALAVLLVIGLNIGFQQVAGFPLTRATIAWGALRIVPCFVLGCAVWLLWRSDVIRSPRAAVTGVLGSVAAIAACAFVGAPDWLSVCLFGALILSLGSLASTGSRLLTAPLWVYLGEVSFAVYMVCIPWQLVFEHGARKLLGLSGETLPPLLWAVLFVGVVPAAMVVHHLVERPAREAMRRHGVPFMRRRAALAGRVAEVALARR</sequence>
<protein>
    <submittedName>
        <fullName evidence="3">Acyltransferase family protein</fullName>
        <ecNumber evidence="3">2.3.-.-</ecNumber>
    </submittedName>
</protein>
<evidence type="ECO:0000259" key="2">
    <source>
        <dbReference type="Pfam" id="PF01757"/>
    </source>
</evidence>
<dbReference type="GO" id="GO:0016746">
    <property type="term" value="F:acyltransferase activity"/>
    <property type="evidence" value="ECO:0007669"/>
    <property type="project" value="UniProtKB-KW"/>
</dbReference>
<keyword evidence="3" id="KW-0808">Transferase</keyword>
<feature type="transmembrane region" description="Helical" evidence="1">
    <location>
        <begin position="138"/>
        <end position="158"/>
    </location>
</feature>
<keyword evidence="3" id="KW-0012">Acyltransferase</keyword>
<evidence type="ECO:0000256" key="1">
    <source>
        <dbReference type="SAM" id="Phobius"/>
    </source>
</evidence>
<feature type="transmembrane region" description="Helical" evidence="1">
    <location>
        <begin position="228"/>
        <end position="246"/>
    </location>
</feature>
<dbReference type="Pfam" id="PF01757">
    <property type="entry name" value="Acyl_transf_3"/>
    <property type="match status" value="1"/>
</dbReference>
<feature type="transmembrane region" description="Helical" evidence="1">
    <location>
        <begin position="194"/>
        <end position="216"/>
    </location>
</feature>
<evidence type="ECO:0000313" key="3">
    <source>
        <dbReference type="EMBL" id="MFD1191008.1"/>
    </source>
</evidence>
<keyword evidence="4" id="KW-1185">Reference proteome</keyword>
<feature type="domain" description="Acyltransferase 3" evidence="2">
    <location>
        <begin position="9"/>
        <end position="334"/>
    </location>
</feature>
<feature type="transmembrane region" description="Helical" evidence="1">
    <location>
        <begin position="165"/>
        <end position="182"/>
    </location>
</feature>
<dbReference type="InterPro" id="IPR002656">
    <property type="entry name" value="Acyl_transf_3_dom"/>
</dbReference>
<dbReference type="PANTHER" id="PTHR23028:SF53">
    <property type="entry name" value="ACYL_TRANSF_3 DOMAIN-CONTAINING PROTEIN"/>
    <property type="match status" value="1"/>
</dbReference>
<reference evidence="4" key="1">
    <citation type="journal article" date="2019" name="Int. J. Syst. Evol. Microbiol.">
        <title>The Global Catalogue of Microorganisms (GCM) 10K type strain sequencing project: providing services to taxonomists for standard genome sequencing and annotation.</title>
        <authorList>
            <consortium name="The Broad Institute Genomics Platform"/>
            <consortium name="The Broad Institute Genome Sequencing Center for Infectious Disease"/>
            <person name="Wu L."/>
            <person name="Ma J."/>
        </authorList>
    </citation>
    <scope>NUCLEOTIDE SEQUENCE [LARGE SCALE GENOMIC DNA]</scope>
    <source>
        <strain evidence="4">CCUG 55074</strain>
    </source>
</reference>
<gene>
    <name evidence="3" type="ORF">ACFQ27_10490</name>
</gene>
<keyword evidence="1" id="KW-0472">Membrane</keyword>
<proteinExistence type="predicted"/>
<dbReference type="EMBL" id="JBHTLQ010000020">
    <property type="protein sequence ID" value="MFD1191008.1"/>
    <property type="molecule type" value="Genomic_DNA"/>
</dbReference>
<name>A0ABW3T1W7_9CAUL</name>
<accession>A0ABW3T1W7</accession>
<keyword evidence="1" id="KW-1133">Transmembrane helix</keyword>
<organism evidence="3 4">
    <name type="scientific">Phenylobacterium conjunctum</name>
    <dbReference type="NCBI Taxonomy" id="1298959"/>
    <lineage>
        <taxon>Bacteria</taxon>
        <taxon>Pseudomonadati</taxon>
        <taxon>Pseudomonadota</taxon>
        <taxon>Alphaproteobacteria</taxon>
        <taxon>Caulobacterales</taxon>
        <taxon>Caulobacteraceae</taxon>
        <taxon>Phenylobacterium</taxon>
    </lineage>
</organism>
<comment type="caution">
    <text evidence="3">The sequence shown here is derived from an EMBL/GenBank/DDBJ whole genome shotgun (WGS) entry which is preliminary data.</text>
</comment>
<evidence type="ECO:0000313" key="4">
    <source>
        <dbReference type="Proteomes" id="UP001597216"/>
    </source>
</evidence>
<dbReference type="Proteomes" id="UP001597216">
    <property type="component" value="Unassembled WGS sequence"/>
</dbReference>
<feature type="transmembrane region" description="Helical" evidence="1">
    <location>
        <begin position="39"/>
        <end position="59"/>
    </location>
</feature>
<feature type="transmembrane region" description="Helical" evidence="1">
    <location>
        <begin position="252"/>
        <end position="270"/>
    </location>
</feature>
<keyword evidence="1" id="KW-0812">Transmembrane</keyword>
<dbReference type="InterPro" id="IPR050879">
    <property type="entry name" value="Acyltransferase_3"/>
</dbReference>
<dbReference type="RefSeq" id="WP_377353555.1">
    <property type="nucleotide sequence ID" value="NZ_JBHTLQ010000020.1"/>
</dbReference>
<feature type="transmembrane region" description="Helical" evidence="1">
    <location>
        <begin position="317"/>
        <end position="337"/>
    </location>
</feature>